<dbReference type="SUPFAM" id="SSF47473">
    <property type="entry name" value="EF-hand"/>
    <property type="match status" value="1"/>
</dbReference>
<dbReference type="PROSITE" id="PS50222">
    <property type="entry name" value="EF_HAND_2"/>
    <property type="match status" value="1"/>
</dbReference>
<evidence type="ECO:0000256" key="7">
    <source>
        <dbReference type="ARBA" id="ARBA00023069"/>
    </source>
</evidence>
<dbReference type="FunFam" id="2.30.29.170:FF:000002">
    <property type="entry name" value="EF-hand domain (C-terminal) containing 1"/>
    <property type="match status" value="1"/>
</dbReference>
<dbReference type="GO" id="GO:0005879">
    <property type="term" value="C:axonemal microtubule"/>
    <property type="evidence" value="ECO:0007669"/>
    <property type="project" value="Ensembl"/>
</dbReference>
<feature type="domain" description="DM10" evidence="14">
    <location>
        <begin position="416"/>
        <end position="520"/>
    </location>
</feature>
<evidence type="ECO:0000259" key="14">
    <source>
        <dbReference type="PROSITE" id="PS51336"/>
    </source>
</evidence>
<dbReference type="GO" id="GO:0043014">
    <property type="term" value="F:alpha-tubulin binding"/>
    <property type="evidence" value="ECO:0007669"/>
    <property type="project" value="Ensembl"/>
</dbReference>
<evidence type="ECO:0000256" key="8">
    <source>
        <dbReference type="ARBA" id="ARBA00023212"/>
    </source>
</evidence>
<dbReference type="GO" id="GO:0021795">
    <property type="term" value="P:cerebral cortex cell migration"/>
    <property type="evidence" value="ECO:0007669"/>
    <property type="project" value="Ensembl"/>
</dbReference>
<dbReference type="GeneTree" id="ENSGT00530000063528"/>
<gene>
    <name evidence="15" type="primary">EFHC1</name>
</gene>
<feature type="domain" description="DM10" evidence="14">
    <location>
        <begin position="93"/>
        <end position="198"/>
    </location>
</feature>
<dbReference type="Ensembl" id="ENSAMET00000027322.1">
    <property type="protein sequence ID" value="ENSAMEP00000039330.1"/>
    <property type="gene ID" value="ENSAMEG00000008516.2"/>
</dbReference>
<dbReference type="GO" id="GO:0060285">
    <property type="term" value="P:cilium-dependent cell motility"/>
    <property type="evidence" value="ECO:0007669"/>
    <property type="project" value="TreeGrafter"/>
</dbReference>
<evidence type="ECO:0000259" key="13">
    <source>
        <dbReference type="PROSITE" id="PS50222"/>
    </source>
</evidence>
<dbReference type="InterPro" id="IPR002048">
    <property type="entry name" value="EF_hand_dom"/>
</dbReference>
<feature type="domain" description="DM10" evidence="14">
    <location>
        <begin position="239"/>
        <end position="359"/>
    </location>
</feature>
<dbReference type="GO" id="GO:0005509">
    <property type="term" value="F:calcium ion binding"/>
    <property type="evidence" value="ECO:0007669"/>
    <property type="project" value="InterPro"/>
</dbReference>
<evidence type="ECO:0000256" key="5">
    <source>
        <dbReference type="ARBA" id="ARBA00022737"/>
    </source>
</evidence>
<evidence type="ECO:0000256" key="2">
    <source>
        <dbReference type="ARBA" id="ARBA00004611"/>
    </source>
</evidence>
<dbReference type="FunFam" id="2.30.29.170:FF:000003">
    <property type="entry name" value="EF-hand domain (C-terminal) containing 1"/>
    <property type="match status" value="1"/>
</dbReference>
<dbReference type="Gene3D" id="1.10.238.10">
    <property type="entry name" value="EF-hand"/>
    <property type="match status" value="1"/>
</dbReference>
<dbReference type="InterPro" id="IPR011992">
    <property type="entry name" value="EF-hand-dom_pair"/>
</dbReference>
<protein>
    <recommendedName>
        <fullName evidence="11">EF-hand domain-containing protein 1</fullName>
    </recommendedName>
    <alternativeName>
        <fullName evidence="12">Myoclonin-1</fullName>
    </alternativeName>
</protein>
<sequence>MVSNPVHGLPFLPGTSFKDSTKTAFHRSQTLGYRNGYAVVRRPTVGIGGERLQVNQLSQAELDELANKATILTYGQPKQAPPAEFIPAHVAFDKKVLKFDAYFQEDVPMSTEEHYRIRQVNIYYYLEDDSMSVMEPVVENSGILQGKLIKRQRLTKNDQGDHYHWKDLNRGINITIYGKTFRIVDCDQFTQVFLESQGIELNPPEKMALDPYTELRKQPLRKYVTPSDFDQLKQFLTFDKQVLRFYAIWDDTDSMFGECRNYIIHYYLMDDTVEIREVHERNDGRDPFPLLMNRQRMPKILVENAKNFPQCVLEISDQEVLEWYTAKDFIVGKSLTILGRTFFIYDCDPFTRQYYKEKFGLSDLPRIDVSKKEPPPVKPELPPYNGYGLVEDSAQNCFVLIPKAPKKDVIKMLMYDNKVLRYLAALESPIPEDKDRRFVFSYFLASDMISIFEPPVRNSGIIGGKYLGRTKVVKPSSTADNPIYYGPTDFFIGAVIEVFGHRFVILDTDDYVLKYMESNAAQYSPEALLSIQNRVQRQEAPAPGLEKEKQQEIENVVTPLPDYPKLSEQGTACAGSGSTFTGTKGRPWIMDQELSKQTKEDPGVQELEALIDTIQKQLKDHPCKDNIREAFQTYDKEASGYVDKEMFFKICDSLNLPTDDSLIKEVSRRCSSGLTAEAVNTHSLPEATACVFCFNGNI</sequence>
<dbReference type="AlphaFoldDB" id="A0A7N5KEM7"/>
<dbReference type="SMART" id="SM00676">
    <property type="entry name" value="DM10"/>
    <property type="match status" value="3"/>
</dbReference>
<comment type="subcellular location">
    <subcellularLocation>
        <location evidence="2">Cytoplasm</location>
        <location evidence="2">Cytoskeleton</location>
        <location evidence="2">Flagellum axoneme</location>
    </subcellularLocation>
    <subcellularLocation>
        <location evidence="1">Cytoplasm</location>
        <location evidence="1">Cytoskeleton</location>
        <location evidence="1">Microtubule organizing center</location>
        <location evidence="1">Centrosome</location>
    </subcellularLocation>
    <subcellularLocation>
        <location evidence="3">Cytoplasm</location>
        <location evidence="3">Cytoskeleton</location>
        <location evidence="3">Spindle pole</location>
    </subcellularLocation>
</comment>
<evidence type="ECO:0000256" key="12">
    <source>
        <dbReference type="ARBA" id="ARBA00079615"/>
    </source>
</evidence>
<keyword evidence="6" id="KW-0282">Flagellum</keyword>
<dbReference type="Gene3D" id="2.30.29.170">
    <property type="match status" value="3"/>
</dbReference>
<keyword evidence="16" id="KW-1185">Reference proteome</keyword>
<evidence type="ECO:0000256" key="11">
    <source>
        <dbReference type="ARBA" id="ARBA00073947"/>
    </source>
</evidence>
<evidence type="ECO:0000256" key="9">
    <source>
        <dbReference type="ARBA" id="ARBA00023273"/>
    </source>
</evidence>
<dbReference type="PANTHER" id="PTHR12086">
    <property type="entry name" value="EF-HAND DOMAIN C-TERMINAL CONTAINING PROTEIN"/>
    <property type="match status" value="1"/>
</dbReference>
<dbReference type="PANTHER" id="PTHR12086:SF9">
    <property type="entry name" value="EF-HAND DOMAIN-CONTAINING PROTEIN 1"/>
    <property type="match status" value="1"/>
</dbReference>
<dbReference type="Pfam" id="PF06565">
    <property type="entry name" value="DM10_dom"/>
    <property type="match status" value="3"/>
</dbReference>
<dbReference type="FunFam" id="1.10.238.10:FF:000204">
    <property type="entry name" value="EF-hand domain containing 1"/>
    <property type="match status" value="1"/>
</dbReference>
<evidence type="ECO:0000256" key="6">
    <source>
        <dbReference type="ARBA" id="ARBA00022846"/>
    </source>
</evidence>
<dbReference type="Proteomes" id="UP000008912">
    <property type="component" value="Unassembled WGS sequence"/>
</dbReference>
<evidence type="ECO:0000313" key="16">
    <source>
        <dbReference type="Proteomes" id="UP000008912"/>
    </source>
</evidence>
<organism evidence="15 16">
    <name type="scientific">Ailuropoda melanoleuca</name>
    <name type="common">Giant panda</name>
    <dbReference type="NCBI Taxonomy" id="9646"/>
    <lineage>
        <taxon>Eukaryota</taxon>
        <taxon>Metazoa</taxon>
        <taxon>Chordata</taxon>
        <taxon>Craniata</taxon>
        <taxon>Vertebrata</taxon>
        <taxon>Euteleostomi</taxon>
        <taxon>Mammalia</taxon>
        <taxon>Eutheria</taxon>
        <taxon>Laurasiatheria</taxon>
        <taxon>Carnivora</taxon>
        <taxon>Caniformia</taxon>
        <taxon>Ursidae</taxon>
        <taxon>Ailuropoda</taxon>
    </lineage>
</organism>
<reference evidence="15" key="2">
    <citation type="submission" date="2025-08" db="UniProtKB">
        <authorList>
            <consortium name="Ensembl"/>
        </authorList>
    </citation>
    <scope>IDENTIFICATION</scope>
</reference>
<comment type="subunit">
    <text evidence="10">Microtubule inner protein component of sperm flagellar doublet microtubules. Interacts with the C-terminus of CACNA1E. Interacts with alpha-tubulin.</text>
</comment>
<reference evidence="15 16" key="1">
    <citation type="journal article" date="2010" name="Nature">
        <title>The sequence and de novo assembly of the giant panda genome.</title>
        <authorList>
            <person name="Li R."/>
            <person name="Fan W."/>
            <person name="Tian G."/>
            <person name="Zhu H."/>
            <person name="He L."/>
            <person name="Cai J."/>
            <person name="Huang Q."/>
            <person name="Cai Q."/>
            <person name="Li B."/>
            <person name="Bai Y."/>
            <person name="Zhang Z."/>
            <person name="Zhang Y."/>
            <person name="Wang W."/>
            <person name="Li J."/>
            <person name="Wei F."/>
            <person name="Li H."/>
            <person name="Jian M."/>
            <person name="Li J."/>
            <person name="Zhang Z."/>
            <person name="Nielsen R."/>
            <person name="Li D."/>
            <person name="Gu W."/>
            <person name="Yang Z."/>
            <person name="Xuan Z."/>
            <person name="Ryder O.A."/>
            <person name="Leung F.C."/>
            <person name="Zhou Y."/>
            <person name="Cao J."/>
            <person name="Sun X."/>
            <person name="Fu Y."/>
            <person name="Fang X."/>
            <person name="Guo X."/>
            <person name="Wang B."/>
            <person name="Hou R."/>
            <person name="Shen F."/>
            <person name="Mu B."/>
            <person name="Ni P."/>
            <person name="Lin R."/>
            <person name="Qian W."/>
            <person name="Wang G."/>
            <person name="Yu C."/>
            <person name="Nie W."/>
            <person name="Wang J."/>
            <person name="Wu Z."/>
            <person name="Liang H."/>
            <person name="Min J."/>
            <person name="Wu Q."/>
            <person name="Cheng S."/>
            <person name="Ruan J."/>
            <person name="Wang M."/>
            <person name="Shi Z."/>
            <person name="Wen M."/>
            <person name="Liu B."/>
            <person name="Ren X."/>
            <person name="Zheng H."/>
            <person name="Dong D."/>
            <person name="Cook K."/>
            <person name="Shan G."/>
            <person name="Zhang H."/>
            <person name="Kosiol C."/>
            <person name="Xie X."/>
            <person name="Lu Z."/>
            <person name="Zheng H."/>
            <person name="Li Y."/>
            <person name="Steiner C.C."/>
            <person name="Lam T.T."/>
            <person name="Lin S."/>
            <person name="Zhang Q."/>
            <person name="Li G."/>
            <person name="Tian J."/>
            <person name="Gong T."/>
            <person name="Liu H."/>
            <person name="Zhang D."/>
            <person name="Fang L."/>
            <person name="Ye C."/>
            <person name="Zhang J."/>
            <person name="Hu W."/>
            <person name="Xu A."/>
            <person name="Ren Y."/>
            <person name="Zhang G."/>
            <person name="Bruford M.W."/>
            <person name="Li Q."/>
            <person name="Ma L."/>
            <person name="Guo Y."/>
            <person name="An N."/>
            <person name="Hu Y."/>
            <person name="Zheng Y."/>
            <person name="Shi Y."/>
            <person name="Li Z."/>
            <person name="Liu Q."/>
            <person name="Chen Y."/>
            <person name="Zhao J."/>
            <person name="Qu N."/>
            <person name="Zhao S."/>
            <person name="Tian F."/>
            <person name="Wang X."/>
            <person name="Wang H."/>
            <person name="Xu L."/>
            <person name="Liu X."/>
            <person name="Vinar T."/>
            <person name="Wang Y."/>
            <person name="Lam T.W."/>
            <person name="Yiu S.M."/>
            <person name="Liu S."/>
            <person name="Zhang H."/>
            <person name="Li D."/>
            <person name="Huang Y."/>
            <person name="Wang X."/>
            <person name="Yang G."/>
            <person name="Jiang Z."/>
            <person name="Wang J."/>
            <person name="Qin N."/>
            <person name="Li L."/>
            <person name="Li J."/>
            <person name="Bolund L."/>
            <person name="Kristiansen K."/>
            <person name="Wong G.K."/>
            <person name="Olson M."/>
            <person name="Zhang X."/>
            <person name="Li S."/>
            <person name="Yang H."/>
            <person name="Wang J."/>
            <person name="Wang J."/>
        </authorList>
    </citation>
    <scope>NUCLEOTIDE SEQUENCE [LARGE SCALE GENOMIC DNA]</scope>
</reference>
<keyword evidence="8" id="KW-0206">Cytoskeleton</keyword>
<keyword evidence="7" id="KW-0969">Cilium</keyword>
<dbReference type="InterPro" id="IPR040193">
    <property type="entry name" value="EFHC1/EFHC2/EFHB"/>
</dbReference>
<dbReference type="GO" id="GO:0000922">
    <property type="term" value="C:spindle pole"/>
    <property type="evidence" value="ECO:0007669"/>
    <property type="project" value="UniProtKB-SubCell"/>
</dbReference>
<dbReference type="GO" id="GO:0051302">
    <property type="term" value="P:regulation of cell division"/>
    <property type="evidence" value="ECO:0007669"/>
    <property type="project" value="Ensembl"/>
</dbReference>
<dbReference type="GO" id="GO:0000281">
    <property type="term" value="P:mitotic cytokinesis"/>
    <property type="evidence" value="ECO:0007669"/>
    <property type="project" value="Ensembl"/>
</dbReference>
<keyword evidence="4" id="KW-0963">Cytoplasm</keyword>
<proteinExistence type="predicted"/>
<evidence type="ECO:0000313" key="15">
    <source>
        <dbReference type="Ensembl" id="ENSAMEP00000039330.1"/>
    </source>
</evidence>
<evidence type="ECO:0000256" key="10">
    <source>
        <dbReference type="ARBA" id="ARBA00066201"/>
    </source>
</evidence>
<feature type="domain" description="EF-hand" evidence="13">
    <location>
        <begin position="622"/>
        <end position="657"/>
    </location>
</feature>
<reference evidence="15" key="3">
    <citation type="submission" date="2025-09" db="UniProtKB">
        <authorList>
            <consortium name="Ensembl"/>
        </authorList>
    </citation>
    <scope>IDENTIFICATION</scope>
</reference>
<dbReference type="InterPro" id="IPR006602">
    <property type="entry name" value="DM10_dom"/>
</dbReference>
<dbReference type="PROSITE" id="PS51336">
    <property type="entry name" value="DM10"/>
    <property type="match status" value="3"/>
</dbReference>
<keyword evidence="5" id="KW-0677">Repeat</keyword>
<keyword evidence="9" id="KW-0966">Cell projection</keyword>
<name>A0A7N5KEM7_AILME</name>
<dbReference type="InParanoid" id="A0A7N5KEM7"/>
<dbReference type="FunFam" id="2.30.29.170:FF:000001">
    <property type="entry name" value="EF-hand domain containing 1"/>
    <property type="match status" value="1"/>
</dbReference>
<evidence type="ECO:0000256" key="3">
    <source>
        <dbReference type="ARBA" id="ARBA00004647"/>
    </source>
</evidence>
<dbReference type="GO" id="GO:0007052">
    <property type="term" value="P:mitotic spindle organization"/>
    <property type="evidence" value="ECO:0007669"/>
    <property type="project" value="Ensembl"/>
</dbReference>
<evidence type="ECO:0000256" key="1">
    <source>
        <dbReference type="ARBA" id="ARBA00004300"/>
    </source>
</evidence>
<evidence type="ECO:0000256" key="4">
    <source>
        <dbReference type="ARBA" id="ARBA00022490"/>
    </source>
</evidence>
<accession>A0A7N5KEM7</accession>
<dbReference type="GO" id="GO:0005813">
    <property type="term" value="C:centrosome"/>
    <property type="evidence" value="ECO:0007669"/>
    <property type="project" value="UniProtKB-SubCell"/>
</dbReference>
<dbReference type="GO" id="GO:0072686">
    <property type="term" value="C:mitotic spindle"/>
    <property type="evidence" value="ECO:0007669"/>
    <property type="project" value="Ensembl"/>
</dbReference>